<dbReference type="GO" id="GO:0015074">
    <property type="term" value="P:DNA integration"/>
    <property type="evidence" value="ECO:0007669"/>
    <property type="project" value="InterPro"/>
</dbReference>
<sequence>MKSGLPRRATTNTKRARDPDRLPDRIKRDMRLELDIQRVWKDNFRVYGARKVWRQLLREGIGVARCTVERLMKKLGIQGVRRGKKCWTTISDDLLDRPTDKVNRQFVAARPNQLWVADITFVATWTGFVYVAFITDVFARYIVGWRVSRSLRTELILDALEQALWARRGTSGLIHHSDRGSQYLSIRYTERLAQANIDASVGSIGDSYDNALAETINGLYKTEVIRHRGPWRSIEEVEFATLEWVDWFNNRRLLDAIGYVPPA</sequence>
<evidence type="ECO:0000313" key="5">
    <source>
        <dbReference type="Proteomes" id="UP000219335"/>
    </source>
</evidence>
<dbReference type="PANTHER" id="PTHR46889:SF4">
    <property type="entry name" value="TRANSPOSASE INSO FOR INSERTION SEQUENCE ELEMENT IS911B-RELATED"/>
    <property type="match status" value="1"/>
</dbReference>
<dbReference type="InterPro" id="IPR050900">
    <property type="entry name" value="Transposase_IS3/IS150/IS904"/>
</dbReference>
<evidence type="ECO:0000259" key="3">
    <source>
        <dbReference type="PROSITE" id="PS50994"/>
    </source>
</evidence>
<organism evidence="4 5">
    <name type="scientific">Nitrosomonas ureae</name>
    <dbReference type="NCBI Taxonomy" id="44577"/>
    <lineage>
        <taxon>Bacteria</taxon>
        <taxon>Pseudomonadati</taxon>
        <taxon>Pseudomonadota</taxon>
        <taxon>Betaproteobacteria</taxon>
        <taxon>Nitrosomonadales</taxon>
        <taxon>Nitrosomonadaceae</taxon>
        <taxon>Nitrosomonas</taxon>
    </lineage>
</organism>
<dbReference type="AlphaFoldDB" id="A0A286AB87"/>
<feature type="region of interest" description="Disordered" evidence="1">
    <location>
        <begin position="1"/>
        <end position="22"/>
    </location>
</feature>
<dbReference type="InterPro" id="IPR001584">
    <property type="entry name" value="Integrase_cat-core"/>
</dbReference>
<name>A0A286AB87_9PROT</name>
<dbReference type="PANTHER" id="PTHR46889">
    <property type="entry name" value="TRANSPOSASE INSF FOR INSERTION SEQUENCE IS3B-RELATED"/>
    <property type="match status" value="1"/>
</dbReference>
<protein>
    <submittedName>
        <fullName evidence="4">Transposase InsO and inactivated derivatives</fullName>
    </submittedName>
</protein>
<dbReference type="Proteomes" id="UP000219335">
    <property type="component" value="Unassembled WGS sequence"/>
</dbReference>
<keyword evidence="2" id="KW-1133">Transmembrane helix</keyword>
<dbReference type="InterPro" id="IPR012337">
    <property type="entry name" value="RNaseH-like_sf"/>
</dbReference>
<dbReference type="Pfam" id="PF00665">
    <property type="entry name" value="rve"/>
    <property type="match status" value="1"/>
</dbReference>
<dbReference type="NCBIfam" id="NF033516">
    <property type="entry name" value="transpos_IS3"/>
    <property type="match status" value="1"/>
</dbReference>
<dbReference type="InterPro" id="IPR048020">
    <property type="entry name" value="Transpos_IS3"/>
</dbReference>
<accession>A0A286AB87</accession>
<dbReference type="SUPFAM" id="SSF53098">
    <property type="entry name" value="Ribonuclease H-like"/>
    <property type="match status" value="1"/>
</dbReference>
<dbReference type="Pfam" id="PF13276">
    <property type="entry name" value="HTH_21"/>
    <property type="match status" value="1"/>
</dbReference>
<dbReference type="GO" id="GO:0003676">
    <property type="term" value="F:nucleic acid binding"/>
    <property type="evidence" value="ECO:0007669"/>
    <property type="project" value="InterPro"/>
</dbReference>
<evidence type="ECO:0000313" key="4">
    <source>
        <dbReference type="EMBL" id="SOD19171.1"/>
    </source>
</evidence>
<dbReference type="EMBL" id="OCMU01000001">
    <property type="protein sequence ID" value="SOD19171.1"/>
    <property type="molecule type" value="Genomic_DNA"/>
</dbReference>
<evidence type="ECO:0000256" key="2">
    <source>
        <dbReference type="SAM" id="Phobius"/>
    </source>
</evidence>
<proteinExistence type="predicted"/>
<evidence type="ECO:0000256" key="1">
    <source>
        <dbReference type="SAM" id="MobiDB-lite"/>
    </source>
</evidence>
<dbReference type="PROSITE" id="PS50994">
    <property type="entry name" value="INTEGRASE"/>
    <property type="match status" value="1"/>
</dbReference>
<feature type="transmembrane region" description="Helical" evidence="2">
    <location>
        <begin position="119"/>
        <end position="143"/>
    </location>
</feature>
<gene>
    <name evidence="4" type="ORF">SAMN06297164_2142</name>
</gene>
<dbReference type="Gene3D" id="3.30.420.10">
    <property type="entry name" value="Ribonuclease H-like superfamily/Ribonuclease H"/>
    <property type="match status" value="1"/>
</dbReference>
<dbReference type="InterPro" id="IPR025948">
    <property type="entry name" value="HTH-like_dom"/>
</dbReference>
<keyword evidence="2" id="KW-0472">Membrane</keyword>
<feature type="domain" description="Integrase catalytic" evidence="3">
    <location>
        <begin position="107"/>
        <end position="263"/>
    </location>
</feature>
<dbReference type="InterPro" id="IPR036397">
    <property type="entry name" value="RNaseH_sf"/>
</dbReference>
<reference evidence="4 5" key="1">
    <citation type="submission" date="2017-09" db="EMBL/GenBank/DDBJ databases">
        <authorList>
            <person name="Ehlers B."/>
            <person name="Leendertz F.H."/>
        </authorList>
    </citation>
    <scope>NUCLEOTIDE SEQUENCE [LARGE SCALE GENOMIC DNA]</scope>
    <source>
        <strain evidence="4 5">Nm42</strain>
    </source>
</reference>
<keyword evidence="2" id="KW-0812">Transmembrane</keyword>
<dbReference type="Pfam" id="PF13333">
    <property type="entry name" value="rve_2"/>
    <property type="match status" value="1"/>
</dbReference>